<name>F4QBF5_CACFS</name>
<evidence type="ECO:0000259" key="17">
    <source>
        <dbReference type="Pfam" id="PF02771"/>
    </source>
</evidence>
<evidence type="ECO:0000259" key="16">
    <source>
        <dbReference type="Pfam" id="PF02770"/>
    </source>
</evidence>
<keyword evidence="19" id="KW-1185">Reference proteome</keyword>
<keyword evidence="6 13" id="KW-0285">Flavoprotein</keyword>
<dbReference type="Pfam" id="PF00441">
    <property type="entry name" value="Acyl-CoA_dh_1"/>
    <property type="match status" value="1"/>
</dbReference>
<accession>F4QBF5</accession>
<sequence>MAENHNNINNNQNNNNLNNLLNRASRVLTPKPNCPKEESELEYVKLLQQQIEKNAKDAKRFKIILGVLAVALGLVVFNATVQSYAFQTYRVSQNFFNQACEGTFSEYQKECVHVLSNVKSHCLGLESKLNQFPKITKEATVTIKYEISKGHYKETDITYAYLGMDALHEASKQCVYESTIRALYLSKYSPSNGFTLEQAIQLYLYDKKKREREREINLEKMISRLINKNIVATSISRCTTSLVSTQSSSSSITSKRHFFNIVPDPSMGLSEEQKEFQQMALTFANEQMLPHAAQWDKEEFFPKDVLKKAAELGFGGVYVKDDVGGTGLSRVDATIIFEALSSADVSTTAYLSIHNMCAGLIDIYGNEEQRNKFLPSLTSMDLFASYCLTEPGAGSDAASLMTTAVKSGDHYILNGSKAFISGGGDSDVYMVMVRTGDKGAKGISCLLVEKDTPGLSFGKKEEKLGWNTQPTRALIFEDCRVPIANLIGKEGQGFNIAMNALNGGRLNIGACSLGGAQACLVSARDHLKVRQQFGKPLSQFQSLQFQLADLATKLYASRLMIRQGAKMLDDKDPSASVYIAMAKLFACDNCFDICDGALQMHGGYGYLKDYPVERYLRDLRVHRILEGSDAVMRIITSREMLKDH</sequence>
<dbReference type="InterPro" id="IPR052547">
    <property type="entry name" value="Mito_Isobutyryl-CoADH"/>
</dbReference>
<dbReference type="GeneID" id="14866829"/>
<dbReference type="OrthoDB" id="9988775at2759"/>
<evidence type="ECO:0000256" key="8">
    <source>
        <dbReference type="ARBA" id="ARBA00023002"/>
    </source>
</evidence>
<gene>
    <name evidence="18" type="primary">acad8</name>
    <name evidence="18" type="ORF">DFA_10801</name>
</gene>
<dbReference type="InterPro" id="IPR036250">
    <property type="entry name" value="AcylCo_DH-like_C"/>
</dbReference>
<dbReference type="Gene3D" id="1.20.140.10">
    <property type="entry name" value="Butyryl-CoA Dehydrogenase, subunit A, domain 3"/>
    <property type="match status" value="1"/>
</dbReference>
<evidence type="ECO:0000256" key="11">
    <source>
        <dbReference type="ARBA" id="ARBA00071686"/>
    </source>
</evidence>
<evidence type="ECO:0000256" key="5">
    <source>
        <dbReference type="ARBA" id="ARBA00022456"/>
    </source>
</evidence>
<keyword evidence="7 13" id="KW-0274">FAD</keyword>
<evidence type="ECO:0000313" key="19">
    <source>
        <dbReference type="Proteomes" id="UP000007797"/>
    </source>
</evidence>
<dbReference type="InterPro" id="IPR009100">
    <property type="entry name" value="AcylCoA_DH/oxidase_NM_dom_sf"/>
</dbReference>
<dbReference type="GO" id="GO:0050660">
    <property type="term" value="F:flavin adenine dinucleotide binding"/>
    <property type="evidence" value="ECO:0007669"/>
    <property type="project" value="InterPro"/>
</dbReference>
<dbReference type="STRING" id="1054147.F4QBF5"/>
<dbReference type="GO" id="GO:0005739">
    <property type="term" value="C:mitochondrion"/>
    <property type="evidence" value="ECO:0007669"/>
    <property type="project" value="TreeGrafter"/>
</dbReference>
<evidence type="ECO:0000256" key="2">
    <source>
        <dbReference type="ARBA" id="ARBA00005109"/>
    </source>
</evidence>
<keyword evidence="14" id="KW-1133">Transmembrane helix</keyword>
<dbReference type="SUPFAM" id="SSF56645">
    <property type="entry name" value="Acyl-CoA dehydrogenase NM domain-like"/>
    <property type="match status" value="1"/>
</dbReference>
<evidence type="ECO:0000256" key="1">
    <source>
        <dbReference type="ARBA" id="ARBA00001974"/>
    </source>
</evidence>
<evidence type="ECO:0000256" key="13">
    <source>
        <dbReference type="RuleBase" id="RU362125"/>
    </source>
</evidence>
<evidence type="ECO:0000313" key="18">
    <source>
        <dbReference type="EMBL" id="EGG14927.1"/>
    </source>
</evidence>
<keyword evidence="5" id="KW-0101">Branched-chain amino acid catabolism</keyword>
<keyword evidence="14" id="KW-0812">Transmembrane</keyword>
<evidence type="ECO:0000256" key="4">
    <source>
        <dbReference type="ARBA" id="ARBA00011881"/>
    </source>
</evidence>
<evidence type="ECO:0000256" key="10">
    <source>
        <dbReference type="ARBA" id="ARBA00050268"/>
    </source>
</evidence>
<keyword evidence="14" id="KW-0472">Membrane</keyword>
<comment type="cofactor">
    <cofactor evidence="1 13">
        <name>FAD</name>
        <dbReference type="ChEBI" id="CHEBI:57692"/>
    </cofactor>
</comment>
<dbReference type="Proteomes" id="UP000007797">
    <property type="component" value="Unassembled WGS sequence"/>
</dbReference>
<dbReference type="FunFam" id="1.20.140.10:FF:000001">
    <property type="entry name" value="Acyl-CoA dehydrogenase"/>
    <property type="match status" value="1"/>
</dbReference>
<dbReference type="KEGG" id="dfa:DFA_10801"/>
<comment type="pathway">
    <text evidence="2">Amino-acid degradation; L-valine degradation.</text>
</comment>
<keyword evidence="8 13" id="KW-0560">Oxidoreductase</keyword>
<dbReference type="Pfam" id="PF02770">
    <property type="entry name" value="Acyl-CoA_dh_M"/>
    <property type="match status" value="1"/>
</dbReference>
<evidence type="ECO:0000256" key="9">
    <source>
        <dbReference type="ARBA" id="ARBA00049552"/>
    </source>
</evidence>
<dbReference type="InterPro" id="IPR046373">
    <property type="entry name" value="Acyl-CoA_Oxase/DH_mid-dom_sf"/>
</dbReference>
<reference evidence="19" key="1">
    <citation type="journal article" date="2011" name="Genome Res.">
        <title>Phylogeny-wide analysis of social amoeba genomes highlights ancient origins for complex intercellular communication.</title>
        <authorList>
            <person name="Heidel A.J."/>
            <person name="Lawal H.M."/>
            <person name="Felder M."/>
            <person name="Schilde C."/>
            <person name="Helps N.R."/>
            <person name="Tunggal B."/>
            <person name="Rivero F."/>
            <person name="John U."/>
            <person name="Schleicher M."/>
            <person name="Eichinger L."/>
            <person name="Platzer M."/>
            <person name="Noegel A.A."/>
            <person name="Schaap P."/>
            <person name="Gloeckner G."/>
        </authorList>
    </citation>
    <scope>NUCLEOTIDE SEQUENCE [LARGE SCALE GENOMIC DNA]</scope>
    <source>
        <strain evidence="19">SH3</strain>
    </source>
</reference>
<evidence type="ECO:0000256" key="7">
    <source>
        <dbReference type="ARBA" id="ARBA00022827"/>
    </source>
</evidence>
<dbReference type="InterPro" id="IPR034178">
    <property type="entry name" value="IBD"/>
</dbReference>
<dbReference type="FunFam" id="1.10.540.10:FF:000026">
    <property type="entry name" value="Acyl-CoA dehydrogenase medium chain"/>
    <property type="match status" value="1"/>
</dbReference>
<feature type="active site" description="Proton acceptor" evidence="12">
    <location>
        <position position="626"/>
    </location>
</feature>
<comment type="catalytic activity">
    <reaction evidence="10">
        <text>propanoyl-CoA + oxidized [electron-transfer flavoprotein] + H(+) = acryloyl-CoA + reduced [electron-transfer flavoprotein]</text>
        <dbReference type="Rhea" id="RHEA:31287"/>
        <dbReference type="Rhea" id="RHEA-COMP:10685"/>
        <dbReference type="Rhea" id="RHEA-COMP:10686"/>
        <dbReference type="ChEBI" id="CHEBI:15378"/>
        <dbReference type="ChEBI" id="CHEBI:57367"/>
        <dbReference type="ChEBI" id="CHEBI:57392"/>
        <dbReference type="ChEBI" id="CHEBI:57692"/>
        <dbReference type="ChEBI" id="CHEBI:58307"/>
    </reaction>
    <physiologicalReaction direction="left-to-right" evidence="10">
        <dbReference type="Rhea" id="RHEA:31288"/>
    </physiologicalReaction>
</comment>
<dbReference type="PANTHER" id="PTHR43831">
    <property type="entry name" value="ISOBUTYRYL-COA DEHYDROGENASE"/>
    <property type="match status" value="1"/>
</dbReference>
<feature type="domain" description="Acyl-CoA dehydrogenase/oxidase N-terminal" evidence="17">
    <location>
        <begin position="270"/>
        <end position="380"/>
    </location>
</feature>
<dbReference type="GO" id="GO:0006629">
    <property type="term" value="P:lipid metabolic process"/>
    <property type="evidence" value="ECO:0007669"/>
    <property type="project" value="InterPro"/>
</dbReference>
<dbReference type="InterPro" id="IPR009075">
    <property type="entry name" value="AcylCo_DH/oxidase_C"/>
</dbReference>
<dbReference type="FunFam" id="2.40.110.10:FF:000001">
    <property type="entry name" value="Acyl-CoA dehydrogenase, mitochondrial"/>
    <property type="match status" value="1"/>
</dbReference>
<dbReference type="InterPro" id="IPR006091">
    <property type="entry name" value="Acyl-CoA_Oxase/DH_mid-dom"/>
</dbReference>
<evidence type="ECO:0000256" key="6">
    <source>
        <dbReference type="ARBA" id="ARBA00022630"/>
    </source>
</evidence>
<dbReference type="InterPro" id="IPR006089">
    <property type="entry name" value="Acyl-CoA_DH_CS"/>
</dbReference>
<dbReference type="Gene3D" id="2.40.110.10">
    <property type="entry name" value="Butyryl-CoA Dehydrogenase, subunit A, domain 2"/>
    <property type="match status" value="1"/>
</dbReference>
<evidence type="ECO:0000259" key="15">
    <source>
        <dbReference type="Pfam" id="PF00441"/>
    </source>
</evidence>
<dbReference type="InterPro" id="IPR037069">
    <property type="entry name" value="AcylCoA_DH/ox_N_sf"/>
</dbReference>
<dbReference type="SUPFAM" id="SSF47203">
    <property type="entry name" value="Acyl-CoA dehydrogenase C-terminal domain-like"/>
    <property type="match status" value="1"/>
</dbReference>
<dbReference type="CDD" id="cd01162">
    <property type="entry name" value="IBD"/>
    <property type="match status" value="1"/>
</dbReference>
<dbReference type="RefSeq" id="XP_004351443.1">
    <property type="nucleotide sequence ID" value="XM_004351391.1"/>
</dbReference>
<dbReference type="PANTHER" id="PTHR43831:SF1">
    <property type="entry name" value="ISOBUTYRYL-COA DEHYDROGENASE, MITOCHONDRIAL"/>
    <property type="match status" value="1"/>
</dbReference>
<organism evidence="18 19">
    <name type="scientific">Cavenderia fasciculata</name>
    <name type="common">Slime mold</name>
    <name type="synonym">Dictyostelium fasciculatum</name>
    <dbReference type="NCBI Taxonomy" id="261658"/>
    <lineage>
        <taxon>Eukaryota</taxon>
        <taxon>Amoebozoa</taxon>
        <taxon>Evosea</taxon>
        <taxon>Eumycetozoa</taxon>
        <taxon>Dictyostelia</taxon>
        <taxon>Acytosteliales</taxon>
        <taxon>Cavenderiaceae</taxon>
        <taxon>Cavenderia</taxon>
    </lineage>
</organism>
<evidence type="ECO:0000256" key="3">
    <source>
        <dbReference type="ARBA" id="ARBA00009347"/>
    </source>
</evidence>
<evidence type="ECO:0000256" key="14">
    <source>
        <dbReference type="SAM" id="Phobius"/>
    </source>
</evidence>
<comment type="catalytic activity">
    <reaction evidence="9">
        <text>(2S)-2-methylbutanoyl-CoA + oxidized [electron-transfer flavoprotein] + H(+) = (2E)-2-methylbut-2-enoyl-CoA + reduced [electron-transfer flavoprotein]</text>
        <dbReference type="Rhea" id="RHEA:48256"/>
        <dbReference type="Rhea" id="RHEA-COMP:10685"/>
        <dbReference type="Rhea" id="RHEA-COMP:10686"/>
        <dbReference type="ChEBI" id="CHEBI:15378"/>
        <dbReference type="ChEBI" id="CHEBI:57337"/>
        <dbReference type="ChEBI" id="CHEBI:57692"/>
        <dbReference type="ChEBI" id="CHEBI:58307"/>
        <dbReference type="ChEBI" id="CHEBI:88166"/>
    </reaction>
    <physiologicalReaction direction="left-to-right" evidence="9">
        <dbReference type="Rhea" id="RHEA:48257"/>
    </physiologicalReaction>
</comment>
<dbReference type="InterPro" id="IPR013786">
    <property type="entry name" value="AcylCoA_DH/ox_N"/>
</dbReference>
<dbReference type="PROSITE" id="PS00073">
    <property type="entry name" value="ACYL_COA_DH_2"/>
    <property type="match status" value="1"/>
</dbReference>
<dbReference type="PROSITE" id="PS00072">
    <property type="entry name" value="ACYL_COA_DH_1"/>
    <property type="match status" value="1"/>
</dbReference>
<feature type="domain" description="Acyl-CoA oxidase/dehydrogenase middle" evidence="16">
    <location>
        <begin position="386"/>
        <end position="479"/>
    </location>
</feature>
<feature type="transmembrane region" description="Helical" evidence="14">
    <location>
        <begin position="63"/>
        <end position="86"/>
    </location>
</feature>
<evidence type="ECO:0000256" key="12">
    <source>
        <dbReference type="PIRSR" id="PIRSR634178-1"/>
    </source>
</evidence>
<dbReference type="GO" id="GO:0009083">
    <property type="term" value="P:branched-chain amino acid catabolic process"/>
    <property type="evidence" value="ECO:0007669"/>
    <property type="project" value="UniProtKB-KW"/>
</dbReference>
<proteinExistence type="inferred from homology"/>
<dbReference type="AlphaFoldDB" id="F4QBF5"/>
<comment type="similarity">
    <text evidence="3 13">Belongs to the acyl-CoA dehydrogenase family.</text>
</comment>
<comment type="subunit">
    <text evidence="4">Homotetramer.</text>
</comment>
<dbReference type="Pfam" id="PF02771">
    <property type="entry name" value="Acyl-CoA_dh_N"/>
    <property type="match status" value="1"/>
</dbReference>
<dbReference type="Gene3D" id="1.10.540.10">
    <property type="entry name" value="Acyl-CoA dehydrogenase/oxidase, N-terminal domain"/>
    <property type="match status" value="1"/>
</dbReference>
<dbReference type="EMBL" id="GL883027">
    <property type="protein sequence ID" value="EGG14927.1"/>
    <property type="molecule type" value="Genomic_DNA"/>
</dbReference>
<dbReference type="GO" id="GO:0003995">
    <property type="term" value="F:acyl-CoA dehydrogenase activity"/>
    <property type="evidence" value="ECO:0007669"/>
    <property type="project" value="InterPro"/>
</dbReference>
<protein>
    <recommendedName>
        <fullName evidence="11">Isobutyryl-CoA dehydrogenase, mitochondrial</fullName>
    </recommendedName>
</protein>
<feature type="domain" description="Acyl-CoA dehydrogenase/oxidase C-terminal" evidence="15">
    <location>
        <begin position="491"/>
        <end position="640"/>
    </location>
</feature>